<evidence type="ECO:0000313" key="2">
    <source>
        <dbReference type="EMBL" id="MBU3814763.1"/>
    </source>
</evidence>
<feature type="binding site" evidence="1">
    <location>
        <position position="107"/>
    </location>
    <ligand>
        <name>a divalent metal cation</name>
        <dbReference type="ChEBI" id="CHEBI:60240"/>
        <label>2</label>
    </ligand>
</feature>
<dbReference type="PIRSF" id="PIRSF005902">
    <property type="entry name" value="DNase_TatD"/>
    <property type="match status" value="1"/>
</dbReference>
<accession>A0A9E2KH53</accession>
<dbReference type="GO" id="GO:0016788">
    <property type="term" value="F:hydrolase activity, acting on ester bonds"/>
    <property type="evidence" value="ECO:0007669"/>
    <property type="project" value="InterPro"/>
</dbReference>
<dbReference type="EMBL" id="JAHLFO010000132">
    <property type="protein sequence ID" value="MBU3814763.1"/>
    <property type="molecule type" value="Genomic_DNA"/>
</dbReference>
<reference evidence="2" key="1">
    <citation type="journal article" date="2021" name="PeerJ">
        <title>Extensive microbial diversity within the chicken gut microbiome revealed by metagenomics and culture.</title>
        <authorList>
            <person name="Gilroy R."/>
            <person name="Ravi A."/>
            <person name="Getino M."/>
            <person name="Pursley I."/>
            <person name="Horton D.L."/>
            <person name="Alikhan N.F."/>
            <person name="Baker D."/>
            <person name="Gharbi K."/>
            <person name="Hall N."/>
            <person name="Watson M."/>
            <person name="Adriaenssens E.M."/>
            <person name="Foster-Nyarko E."/>
            <person name="Jarju S."/>
            <person name="Secka A."/>
            <person name="Antonio M."/>
            <person name="Oren A."/>
            <person name="Chaudhuri R.R."/>
            <person name="La Ragione R."/>
            <person name="Hildebrand F."/>
            <person name="Pallen M.J."/>
        </authorList>
    </citation>
    <scope>NUCLEOTIDE SEQUENCE</scope>
    <source>
        <strain evidence="2">B3-3758</strain>
    </source>
</reference>
<dbReference type="GO" id="GO:0046872">
    <property type="term" value="F:metal ion binding"/>
    <property type="evidence" value="ECO:0007669"/>
    <property type="project" value="UniProtKB-KW"/>
</dbReference>
<dbReference type="GO" id="GO:0005829">
    <property type="term" value="C:cytosol"/>
    <property type="evidence" value="ECO:0007669"/>
    <property type="project" value="TreeGrafter"/>
</dbReference>
<feature type="binding site" evidence="1">
    <location>
        <position position="174"/>
    </location>
    <ligand>
        <name>a divalent metal cation</name>
        <dbReference type="ChEBI" id="CHEBI:60240"/>
        <label>1</label>
    </ligand>
</feature>
<feature type="binding site" evidence="1">
    <location>
        <position position="72"/>
    </location>
    <ligand>
        <name>a divalent metal cation</name>
        <dbReference type="ChEBI" id="CHEBI:60240"/>
        <label>1</label>
    </ligand>
</feature>
<dbReference type="InterPro" id="IPR001130">
    <property type="entry name" value="TatD-like"/>
</dbReference>
<protein>
    <submittedName>
        <fullName evidence="2">TatD family hydrolase</fullName>
    </submittedName>
</protein>
<dbReference type="Proteomes" id="UP000824236">
    <property type="component" value="Unassembled WGS sequence"/>
</dbReference>
<dbReference type="AlphaFoldDB" id="A0A9E2KH53"/>
<dbReference type="SUPFAM" id="SSF51556">
    <property type="entry name" value="Metallo-dependent hydrolases"/>
    <property type="match status" value="1"/>
</dbReference>
<keyword evidence="2" id="KW-0378">Hydrolase</keyword>
<name>A0A9E2KH53_9BACE</name>
<gene>
    <name evidence="2" type="ORF">H9791_09735</name>
</gene>
<dbReference type="InterPro" id="IPR032466">
    <property type="entry name" value="Metal_Hydrolase"/>
</dbReference>
<keyword evidence="1" id="KW-0479">Metal-binding</keyword>
<sequence length="217" mass="23959">MNAYFDIHTHHSPIEAGKACIVNCSPDSFAPGPEGWYSVGIHPWSLPDEVPQEAWKELQAMAGHPQVLAVGEAGLDKLATAPMELQEAAFVRQAAIAETVGKPLIVHLVKATDGLLRLKKRMNPRMPWLVHGFRGKAQLAEELLHHGLFLSFGAKFQEEAIRTTPMSRLLIETDESPVPIAEIYARVAAARQIPLADLCEAVRANVQSVFFHQFSLR</sequence>
<reference evidence="2" key="2">
    <citation type="submission" date="2021-04" db="EMBL/GenBank/DDBJ databases">
        <authorList>
            <person name="Gilroy R."/>
        </authorList>
    </citation>
    <scope>NUCLEOTIDE SEQUENCE</scope>
    <source>
        <strain evidence="2">B3-3758</strain>
    </source>
</reference>
<comment type="caution">
    <text evidence="2">The sequence shown here is derived from an EMBL/GenBank/DDBJ whole genome shotgun (WGS) entry which is preliminary data.</text>
</comment>
<organism evidence="2 3">
    <name type="scientific">Candidatus Bacteroides intestinipullorum</name>
    <dbReference type="NCBI Taxonomy" id="2838471"/>
    <lineage>
        <taxon>Bacteria</taxon>
        <taxon>Pseudomonadati</taxon>
        <taxon>Bacteroidota</taxon>
        <taxon>Bacteroidia</taxon>
        <taxon>Bacteroidales</taxon>
        <taxon>Bacteroidaceae</taxon>
        <taxon>Bacteroides</taxon>
    </lineage>
</organism>
<evidence type="ECO:0000256" key="1">
    <source>
        <dbReference type="PIRSR" id="PIRSR005902-1"/>
    </source>
</evidence>
<evidence type="ECO:0000313" key="3">
    <source>
        <dbReference type="Proteomes" id="UP000824236"/>
    </source>
</evidence>
<dbReference type="PANTHER" id="PTHR46124">
    <property type="entry name" value="D-AMINOACYL-TRNA DEACYLASE"/>
    <property type="match status" value="1"/>
</dbReference>
<proteinExistence type="predicted"/>
<dbReference type="Gene3D" id="3.20.20.140">
    <property type="entry name" value="Metal-dependent hydrolases"/>
    <property type="match status" value="1"/>
</dbReference>
<feature type="binding site" evidence="1">
    <location>
        <position position="131"/>
    </location>
    <ligand>
        <name>a divalent metal cation</name>
        <dbReference type="ChEBI" id="CHEBI:60240"/>
        <label>2</label>
    </ligand>
</feature>
<dbReference type="PANTHER" id="PTHR46124:SF2">
    <property type="entry name" value="D-AMINOACYL-TRNA DEACYLASE"/>
    <property type="match status" value="1"/>
</dbReference>
<dbReference type="Pfam" id="PF01026">
    <property type="entry name" value="TatD_DNase"/>
    <property type="match status" value="1"/>
</dbReference>